<gene>
    <name evidence="2" type="ORF">IWW36_002316</name>
</gene>
<evidence type="ECO:0000256" key="1">
    <source>
        <dbReference type="SAM" id="MobiDB-lite"/>
    </source>
</evidence>
<accession>A0A9W8I865</accession>
<organism evidence="2 3">
    <name type="scientific">Coemansia brasiliensis</name>
    <dbReference type="NCBI Taxonomy" id="2650707"/>
    <lineage>
        <taxon>Eukaryota</taxon>
        <taxon>Fungi</taxon>
        <taxon>Fungi incertae sedis</taxon>
        <taxon>Zoopagomycota</taxon>
        <taxon>Kickxellomycotina</taxon>
        <taxon>Kickxellomycetes</taxon>
        <taxon>Kickxellales</taxon>
        <taxon>Kickxellaceae</taxon>
        <taxon>Coemansia</taxon>
    </lineage>
</organism>
<sequence length="364" mass="40495">MQPAPSSWDATAGRRSNRVNTLWSPPAAPSTSLGSLHHLDVVMTHKKQVLASEEAGRQAQTAFESALDDNVEISLGLQQTLGRAWSLGVNWVGSLSLAWQDEDVASANAPEVTTASVFGIQQPLPEHEAAPRSRTSTGPSHRSSRTAKSEDYVSERALQVNHQMGKPLERRIDGTLSDDTAGGDRRIRRKRDPNKKKKKPKDPADTDMGRKRRSKRRHRLPVSKEPHSHDSIIKKASYRPRPLSLSGNTLIAPPAYELHAPSPHTPLQRHPACFTRHRRSQSLPLFNINNHNSLYFDDNNRMLKPPQLRQPASATIAAATPLTDEQYMVMLEGHVSEMFVELGLRSPYSAGRFLPEDPLESKEP</sequence>
<evidence type="ECO:0000313" key="3">
    <source>
        <dbReference type="Proteomes" id="UP001139887"/>
    </source>
</evidence>
<feature type="compositionally biased region" description="Basic residues" evidence="1">
    <location>
        <begin position="186"/>
        <end position="200"/>
    </location>
</feature>
<evidence type="ECO:0000313" key="2">
    <source>
        <dbReference type="EMBL" id="KAJ2849873.1"/>
    </source>
</evidence>
<keyword evidence="3" id="KW-1185">Reference proteome</keyword>
<dbReference type="OrthoDB" id="5534073at2759"/>
<dbReference type="AlphaFoldDB" id="A0A9W8I865"/>
<dbReference type="Proteomes" id="UP001139887">
    <property type="component" value="Unassembled WGS sequence"/>
</dbReference>
<protein>
    <submittedName>
        <fullName evidence="2">Uncharacterized protein</fullName>
    </submittedName>
</protein>
<feature type="region of interest" description="Disordered" evidence="1">
    <location>
        <begin position="1"/>
        <end position="26"/>
    </location>
</feature>
<reference evidence="2" key="1">
    <citation type="submission" date="2022-07" db="EMBL/GenBank/DDBJ databases">
        <title>Phylogenomic reconstructions and comparative analyses of Kickxellomycotina fungi.</title>
        <authorList>
            <person name="Reynolds N.K."/>
            <person name="Stajich J.E."/>
            <person name="Barry K."/>
            <person name="Grigoriev I.V."/>
            <person name="Crous P."/>
            <person name="Smith M.E."/>
        </authorList>
    </citation>
    <scope>NUCLEOTIDE SEQUENCE</scope>
    <source>
        <strain evidence="2">NRRL 1566</strain>
    </source>
</reference>
<feature type="compositionally biased region" description="Basic residues" evidence="1">
    <location>
        <begin position="210"/>
        <end position="221"/>
    </location>
</feature>
<proteinExistence type="predicted"/>
<feature type="compositionally biased region" description="Basic and acidic residues" evidence="1">
    <location>
        <begin position="222"/>
        <end position="231"/>
    </location>
</feature>
<name>A0A9W8I865_9FUNG</name>
<dbReference type="EMBL" id="JANBUW010000054">
    <property type="protein sequence ID" value="KAJ2849873.1"/>
    <property type="molecule type" value="Genomic_DNA"/>
</dbReference>
<comment type="caution">
    <text evidence="2">The sequence shown here is derived from an EMBL/GenBank/DDBJ whole genome shotgun (WGS) entry which is preliminary data.</text>
</comment>
<feature type="region of interest" description="Disordered" evidence="1">
    <location>
        <begin position="121"/>
        <end position="231"/>
    </location>
</feature>